<gene>
    <name evidence="5" type="ORF">CYY_006552</name>
</gene>
<dbReference type="CDD" id="cd07026">
    <property type="entry name" value="Ribosomal_L20"/>
    <property type="match status" value="1"/>
</dbReference>
<keyword evidence="3 4" id="KW-0687">Ribonucleoprotein</keyword>
<evidence type="ECO:0000256" key="1">
    <source>
        <dbReference type="ARBA" id="ARBA00007698"/>
    </source>
</evidence>
<reference evidence="5" key="1">
    <citation type="submission" date="2020-01" db="EMBL/GenBank/DDBJ databases">
        <title>Development of genomics and gene disruption for Polysphondylium violaceum indicates a role for the polyketide synthase stlB in stalk morphogenesis.</title>
        <authorList>
            <person name="Narita B."/>
            <person name="Kawabe Y."/>
            <person name="Kin K."/>
            <person name="Saito T."/>
            <person name="Gibbs R."/>
            <person name="Kuspa A."/>
            <person name="Muzny D."/>
            <person name="Queller D."/>
            <person name="Richards S."/>
            <person name="Strassman J."/>
            <person name="Sucgang R."/>
            <person name="Worley K."/>
            <person name="Schaap P."/>
        </authorList>
    </citation>
    <scope>NUCLEOTIDE SEQUENCE</scope>
    <source>
        <strain evidence="5">QSvi11</strain>
    </source>
</reference>
<dbReference type="InterPro" id="IPR035566">
    <property type="entry name" value="Ribosomal_protein_bL20_C"/>
</dbReference>
<evidence type="ECO:0000256" key="4">
    <source>
        <dbReference type="RuleBase" id="RU000561"/>
    </source>
</evidence>
<dbReference type="GO" id="GO:0003735">
    <property type="term" value="F:structural constituent of ribosome"/>
    <property type="evidence" value="ECO:0007669"/>
    <property type="project" value="InterPro"/>
</dbReference>
<comment type="similarity">
    <text evidence="1 4">Belongs to the bacterial ribosomal protein bL20 family.</text>
</comment>
<organism evidence="5 6">
    <name type="scientific">Polysphondylium violaceum</name>
    <dbReference type="NCBI Taxonomy" id="133409"/>
    <lineage>
        <taxon>Eukaryota</taxon>
        <taxon>Amoebozoa</taxon>
        <taxon>Evosea</taxon>
        <taxon>Eumycetozoa</taxon>
        <taxon>Dictyostelia</taxon>
        <taxon>Dictyosteliales</taxon>
        <taxon>Dictyosteliaceae</taxon>
        <taxon>Polysphondylium</taxon>
    </lineage>
</organism>
<name>A0A8J4UYW5_9MYCE</name>
<dbReference type="AlphaFoldDB" id="A0A8J4UYW5"/>
<evidence type="ECO:0000256" key="2">
    <source>
        <dbReference type="ARBA" id="ARBA00022980"/>
    </source>
</evidence>
<evidence type="ECO:0000313" key="6">
    <source>
        <dbReference type="Proteomes" id="UP000695562"/>
    </source>
</evidence>
<dbReference type="Gene3D" id="6.10.160.10">
    <property type="match status" value="1"/>
</dbReference>
<comment type="caution">
    <text evidence="5">The sequence shown here is derived from an EMBL/GenBank/DDBJ whole genome shotgun (WGS) entry which is preliminary data.</text>
</comment>
<evidence type="ECO:0000256" key="3">
    <source>
        <dbReference type="ARBA" id="ARBA00023274"/>
    </source>
</evidence>
<dbReference type="GO" id="GO:0005840">
    <property type="term" value="C:ribosome"/>
    <property type="evidence" value="ECO:0007669"/>
    <property type="project" value="UniProtKB-KW"/>
</dbReference>
<proteinExistence type="inferred from homology"/>
<dbReference type="SUPFAM" id="SSF74731">
    <property type="entry name" value="Ribosomal protein L20"/>
    <property type="match status" value="1"/>
</dbReference>
<dbReference type="NCBIfam" id="TIGR01032">
    <property type="entry name" value="rplT_bact"/>
    <property type="match status" value="1"/>
</dbReference>
<dbReference type="GO" id="GO:0019843">
    <property type="term" value="F:rRNA binding"/>
    <property type="evidence" value="ECO:0007669"/>
    <property type="project" value="InterPro"/>
</dbReference>
<dbReference type="Pfam" id="PF00453">
    <property type="entry name" value="Ribosomal_L20"/>
    <property type="match status" value="1"/>
</dbReference>
<protein>
    <recommendedName>
        <fullName evidence="7">50S ribosomal protein L20</fullName>
    </recommendedName>
</protein>
<dbReference type="InterPro" id="IPR005813">
    <property type="entry name" value="Ribosomal_bL20"/>
</dbReference>
<dbReference type="Proteomes" id="UP000695562">
    <property type="component" value="Unassembled WGS sequence"/>
</dbReference>
<dbReference type="GO" id="GO:1990904">
    <property type="term" value="C:ribonucleoprotein complex"/>
    <property type="evidence" value="ECO:0007669"/>
    <property type="project" value="UniProtKB-KW"/>
</dbReference>
<dbReference type="PRINTS" id="PR00062">
    <property type="entry name" value="RIBOSOMALL20"/>
</dbReference>
<dbReference type="EMBL" id="AJWJ01000308">
    <property type="protein sequence ID" value="KAF2072133.1"/>
    <property type="molecule type" value="Genomic_DNA"/>
</dbReference>
<sequence>MNIDKIFKLAKGYFGRSKNCKSLARERVEKGLEYNYVSRRLKKRDFRAQWIQRINAGTRQHGLNYSDFMRGLISSDCQINRKILSELAVTEPFSFKALTVQAKDQLSKLHFKTYIPKEDIINPTPQVKAGIETPTLKQK</sequence>
<accession>A0A8J4UYW5</accession>
<keyword evidence="6" id="KW-1185">Reference proteome</keyword>
<evidence type="ECO:0008006" key="7">
    <source>
        <dbReference type="Google" id="ProtNLM"/>
    </source>
</evidence>
<evidence type="ECO:0000313" key="5">
    <source>
        <dbReference type="EMBL" id="KAF2072133.1"/>
    </source>
</evidence>
<dbReference type="PANTHER" id="PTHR10986">
    <property type="entry name" value="39S RIBOSOMAL PROTEIN L20"/>
    <property type="match status" value="1"/>
</dbReference>
<keyword evidence="2 4" id="KW-0689">Ribosomal protein</keyword>
<dbReference type="FunFam" id="1.10.1900.20:FF:000001">
    <property type="entry name" value="50S ribosomal protein L20"/>
    <property type="match status" value="1"/>
</dbReference>
<dbReference type="OrthoDB" id="10251781at2759"/>
<dbReference type="Gene3D" id="1.10.1900.20">
    <property type="entry name" value="Ribosomal protein L20"/>
    <property type="match status" value="1"/>
</dbReference>
<dbReference type="GO" id="GO:0006412">
    <property type="term" value="P:translation"/>
    <property type="evidence" value="ECO:0007669"/>
    <property type="project" value="InterPro"/>
</dbReference>